<dbReference type="EMBL" id="FOEG01000009">
    <property type="protein sequence ID" value="SEP09162.1"/>
    <property type="molecule type" value="Genomic_DNA"/>
</dbReference>
<dbReference type="SUPFAM" id="SSF52499">
    <property type="entry name" value="Isochorismatase-like hydrolases"/>
    <property type="match status" value="1"/>
</dbReference>
<dbReference type="RefSeq" id="WP_091645503.1">
    <property type="nucleotide sequence ID" value="NZ_FOEG01000009.1"/>
</dbReference>
<name>A0A1H8V0Z7_9GAMM</name>
<keyword evidence="1" id="KW-0378">Hydrolase</keyword>
<dbReference type="InterPro" id="IPR050272">
    <property type="entry name" value="Isochorismatase-like_hydrls"/>
</dbReference>
<dbReference type="PANTHER" id="PTHR43540:SF6">
    <property type="entry name" value="ISOCHORISMATASE-LIKE DOMAIN-CONTAINING PROTEIN"/>
    <property type="match status" value="1"/>
</dbReference>
<gene>
    <name evidence="3" type="ORF">SAMN04488052_10951</name>
</gene>
<dbReference type="STRING" id="406100.SAMN04488052_10951"/>
<dbReference type="AlphaFoldDB" id="A0A1H8V0Z7"/>
<evidence type="ECO:0000313" key="4">
    <source>
        <dbReference type="Proteomes" id="UP000199657"/>
    </source>
</evidence>
<dbReference type="GO" id="GO:0016787">
    <property type="term" value="F:hydrolase activity"/>
    <property type="evidence" value="ECO:0007669"/>
    <property type="project" value="UniProtKB-KW"/>
</dbReference>
<dbReference type="PANTHER" id="PTHR43540">
    <property type="entry name" value="PEROXYUREIDOACRYLATE/UREIDOACRYLATE AMIDOHYDROLASE-RELATED"/>
    <property type="match status" value="1"/>
</dbReference>
<keyword evidence="4" id="KW-1185">Reference proteome</keyword>
<dbReference type="Pfam" id="PF00857">
    <property type="entry name" value="Isochorismatase"/>
    <property type="match status" value="1"/>
</dbReference>
<dbReference type="Proteomes" id="UP000199657">
    <property type="component" value="Unassembled WGS sequence"/>
</dbReference>
<dbReference type="Gene3D" id="3.40.50.850">
    <property type="entry name" value="Isochorismatase-like"/>
    <property type="match status" value="1"/>
</dbReference>
<organism evidence="3 4">
    <name type="scientific">Aquisalimonas asiatica</name>
    <dbReference type="NCBI Taxonomy" id="406100"/>
    <lineage>
        <taxon>Bacteria</taxon>
        <taxon>Pseudomonadati</taxon>
        <taxon>Pseudomonadota</taxon>
        <taxon>Gammaproteobacteria</taxon>
        <taxon>Chromatiales</taxon>
        <taxon>Ectothiorhodospiraceae</taxon>
        <taxon>Aquisalimonas</taxon>
    </lineage>
</organism>
<dbReference type="InterPro" id="IPR000868">
    <property type="entry name" value="Isochorismatase-like_dom"/>
</dbReference>
<evidence type="ECO:0000313" key="3">
    <source>
        <dbReference type="EMBL" id="SEP09162.1"/>
    </source>
</evidence>
<dbReference type="InterPro" id="IPR036380">
    <property type="entry name" value="Isochorismatase-like_sf"/>
</dbReference>
<protein>
    <submittedName>
        <fullName evidence="3">Nicotinamidase-related amidase</fullName>
    </submittedName>
</protein>
<evidence type="ECO:0000256" key="1">
    <source>
        <dbReference type="ARBA" id="ARBA00022801"/>
    </source>
</evidence>
<sequence length="219" mass="24349">MQADNTALVLIDLQKEGQFGIDALDSVVRNSRILIDGCRRAGIPVIYTRQVNRADGVGLSLGEPLDDTGRPVLYADDSDAIEIFDAIAPEPGDIVIDKHRWSSFHATSLDLVLRSLGVQHVIIGGLVTDGCLMTSVFDGYFRDYQLHLVKDICATSNEGAHMAAILIMANWVYGLEIYNSRELVKRLDGQPFRHWQSPGVDTMQFTPETMRQVFARLDD</sequence>
<evidence type="ECO:0000259" key="2">
    <source>
        <dbReference type="Pfam" id="PF00857"/>
    </source>
</evidence>
<dbReference type="CDD" id="cd00431">
    <property type="entry name" value="cysteine_hydrolases"/>
    <property type="match status" value="1"/>
</dbReference>
<feature type="domain" description="Isochorismatase-like" evidence="2">
    <location>
        <begin position="6"/>
        <end position="169"/>
    </location>
</feature>
<accession>A0A1H8V0Z7</accession>
<proteinExistence type="predicted"/>
<reference evidence="3 4" key="1">
    <citation type="submission" date="2016-10" db="EMBL/GenBank/DDBJ databases">
        <authorList>
            <person name="de Groot N.N."/>
        </authorList>
    </citation>
    <scope>NUCLEOTIDE SEQUENCE [LARGE SCALE GENOMIC DNA]</scope>
    <source>
        <strain evidence="3 4">CGMCC 1.6291</strain>
    </source>
</reference>
<dbReference type="OrthoDB" id="9807387at2"/>